<dbReference type="EMBL" id="SEYY01003712">
    <property type="protein sequence ID" value="KAB7504135.1"/>
    <property type="molecule type" value="Genomic_DNA"/>
</dbReference>
<sequence>MEPPNHEKAFIISIIVLKVVQISLQISLTLTSVETVDKLVIFLCVLVNLVFTLGNILEFLYQLAYCNDFKFENKVCIIFLTAYLMAIGSISMDLDYLFKSENNTSVKMTLNTYSRGNTERINPLNVHEEIYYYNSHYVKDVSLMVFIIVIQFIVCFIFRRITYDGPILWFRGEHNFPEENIPLSPVSSSNSASQEVGNVQSLTHRTTRASRRDSLETEITECEGTDSYAPLAGVKSKKVSTKRQSQDVDNLPLIDVCPTKRKHFPHIKEVRSHQCGNFHKLELPPIMEEFLPKRDSSNSEETEYGAVGGYDPLAGINSQKNSVEVDKIQASDNTLPTIKRKHFPHIMEERSHRCSDFHKLEFPLIREESFPKKESPDAEETEYGAVGGYAPQSGVNFQKNPAAEDKPQEDLDNFETNVKQRGSSFLP</sequence>
<evidence type="ECO:0000256" key="1">
    <source>
        <dbReference type="SAM" id="MobiDB-lite"/>
    </source>
</evidence>
<protein>
    <recommendedName>
        <fullName evidence="5">Transmembrane protein</fullName>
    </recommendedName>
</protein>
<proteinExistence type="predicted"/>
<feature type="transmembrane region" description="Helical" evidence="2">
    <location>
        <begin position="75"/>
        <end position="92"/>
    </location>
</feature>
<feature type="compositionally biased region" description="Polar residues" evidence="1">
    <location>
        <begin position="414"/>
        <end position="427"/>
    </location>
</feature>
<dbReference type="AlphaFoldDB" id="A0A5N5TG57"/>
<feature type="region of interest" description="Disordered" evidence="1">
    <location>
        <begin position="185"/>
        <end position="218"/>
    </location>
</feature>
<keyword evidence="2" id="KW-0472">Membrane</keyword>
<evidence type="ECO:0000313" key="3">
    <source>
        <dbReference type="EMBL" id="KAB7504135.1"/>
    </source>
</evidence>
<keyword evidence="4" id="KW-1185">Reference proteome</keyword>
<dbReference type="Proteomes" id="UP000326759">
    <property type="component" value="Unassembled WGS sequence"/>
</dbReference>
<keyword evidence="2" id="KW-0812">Transmembrane</keyword>
<evidence type="ECO:0000256" key="2">
    <source>
        <dbReference type="SAM" id="Phobius"/>
    </source>
</evidence>
<organism evidence="3 4">
    <name type="scientific">Armadillidium nasatum</name>
    <dbReference type="NCBI Taxonomy" id="96803"/>
    <lineage>
        <taxon>Eukaryota</taxon>
        <taxon>Metazoa</taxon>
        <taxon>Ecdysozoa</taxon>
        <taxon>Arthropoda</taxon>
        <taxon>Crustacea</taxon>
        <taxon>Multicrustacea</taxon>
        <taxon>Malacostraca</taxon>
        <taxon>Eumalacostraca</taxon>
        <taxon>Peracarida</taxon>
        <taxon>Isopoda</taxon>
        <taxon>Oniscidea</taxon>
        <taxon>Crinocheta</taxon>
        <taxon>Armadillidiidae</taxon>
        <taxon>Armadillidium</taxon>
    </lineage>
</organism>
<feature type="transmembrane region" description="Helical" evidence="2">
    <location>
        <begin position="141"/>
        <end position="161"/>
    </location>
</feature>
<name>A0A5N5TG57_9CRUS</name>
<feature type="region of interest" description="Disordered" evidence="1">
    <location>
        <begin position="368"/>
        <end position="427"/>
    </location>
</feature>
<feature type="transmembrane region" description="Helical" evidence="2">
    <location>
        <begin position="40"/>
        <end position="63"/>
    </location>
</feature>
<comment type="caution">
    <text evidence="3">The sequence shown here is derived from an EMBL/GenBank/DDBJ whole genome shotgun (WGS) entry which is preliminary data.</text>
</comment>
<keyword evidence="2" id="KW-1133">Transmembrane helix</keyword>
<evidence type="ECO:0000313" key="4">
    <source>
        <dbReference type="Proteomes" id="UP000326759"/>
    </source>
</evidence>
<reference evidence="3 4" key="1">
    <citation type="journal article" date="2019" name="PLoS Biol.">
        <title>Sex chromosomes control vertical transmission of feminizing Wolbachia symbionts in an isopod.</title>
        <authorList>
            <person name="Becking T."/>
            <person name="Chebbi M.A."/>
            <person name="Giraud I."/>
            <person name="Moumen B."/>
            <person name="Laverre T."/>
            <person name="Caubet Y."/>
            <person name="Peccoud J."/>
            <person name="Gilbert C."/>
            <person name="Cordaux R."/>
        </authorList>
    </citation>
    <scope>NUCLEOTIDE SEQUENCE [LARGE SCALE GENOMIC DNA]</scope>
    <source>
        <strain evidence="3">ANa2</strain>
        <tissue evidence="3">Whole body excluding digestive tract and cuticle</tissue>
    </source>
</reference>
<evidence type="ECO:0008006" key="5">
    <source>
        <dbReference type="Google" id="ProtNLM"/>
    </source>
</evidence>
<gene>
    <name evidence="3" type="ORF">Anas_07217</name>
</gene>
<accession>A0A5N5TG57</accession>
<feature type="transmembrane region" description="Helical" evidence="2">
    <location>
        <begin position="9"/>
        <end position="28"/>
    </location>
</feature>
<feature type="compositionally biased region" description="Polar residues" evidence="1">
    <location>
        <begin position="194"/>
        <end position="204"/>
    </location>
</feature>